<dbReference type="EMBL" id="JARBDR010000657">
    <property type="protein sequence ID" value="KAJ8307993.1"/>
    <property type="molecule type" value="Genomic_DNA"/>
</dbReference>
<keyword evidence="3" id="KW-0539">Nucleus</keyword>
<gene>
    <name evidence="5" type="ORF">KUTeg_012867</name>
</gene>
<evidence type="ECO:0000256" key="2">
    <source>
        <dbReference type="ARBA" id="ARBA00009265"/>
    </source>
</evidence>
<proteinExistence type="inferred from homology"/>
<evidence type="ECO:0000256" key="3">
    <source>
        <dbReference type="ARBA" id="ARBA00023242"/>
    </source>
</evidence>
<feature type="compositionally biased region" description="Basic and acidic residues" evidence="4">
    <location>
        <begin position="68"/>
        <end position="77"/>
    </location>
</feature>
<dbReference type="Proteomes" id="UP001217089">
    <property type="component" value="Unassembled WGS sequence"/>
</dbReference>
<comment type="subcellular location">
    <subcellularLocation>
        <location evidence="1">Nucleus</location>
    </subcellularLocation>
</comment>
<evidence type="ECO:0000313" key="5">
    <source>
        <dbReference type="EMBL" id="KAJ8307993.1"/>
    </source>
</evidence>
<dbReference type="PANTHER" id="PTHR13471">
    <property type="entry name" value="TETRATRICOPEPTIDE-LIKE HELICAL"/>
    <property type="match status" value="1"/>
</dbReference>
<dbReference type="PANTHER" id="PTHR13471:SF0">
    <property type="entry name" value="NUCLEAR EXOSOME REGULATOR NRDE2"/>
    <property type="match status" value="1"/>
</dbReference>
<comment type="caution">
    <text evidence="5">The sequence shown here is derived from an EMBL/GenBank/DDBJ whole genome shotgun (WGS) entry which is preliminary data.</text>
</comment>
<organism evidence="5 6">
    <name type="scientific">Tegillarca granosa</name>
    <name type="common">Malaysian cockle</name>
    <name type="synonym">Anadara granosa</name>
    <dbReference type="NCBI Taxonomy" id="220873"/>
    <lineage>
        <taxon>Eukaryota</taxon>
        <taxon>Metazoa</taxon>
        <taxon>Spiralia</taxon>
        <taxon>Lophotrochozoa</taxon>
        <taxon>Mollusca</taxon>
        <taxon>Bivalvia</taxon>
        <taxon>Autobranchia</taxon>
        <taxon>Pteriomorphia</taxon>
        <taxon>Arcoida</taxon>
        <taxon>Arcoidea</taxon>
        <taxon>Arcidae</taxon>
        <taxon>Tegillarca</taxon>
    </lineage>
</organism>
<name>A0ABQ9EXJ8_TEGGR</name>
<evidence type="ECO:0000256" key="1">
    <source>
        <dbReference type="ARBA" id="ARBA00004123"/>
    </source>
</evidence>
<comment type="similarity">
    <text evidence="2">Belongs to the NRDE2 family.</text>
</comment>
<protein>
    <submittedName>
        <fullName evidence="5">Uncharacterized protein</fullName>
    </submittedName>
</protein>
<reference evidence="5 6" key="1">
    <citation type="submission" date="2022-12" db="EMBL/GenBank/DDBJ databases">
        <title>Chromosome-level genome of Tegillarca granosa.</title>
        <authorList>
            <person name="Kim J."/>
        </authorList>
    </citation>
    <scope>NUCLEOTIDE SEQUENCE [LARGE SCALE GENOMIC DNA]</scope>
    <source>
        <strain evidence="5">Teg-2019</strain>
        <tissue evidence="5">Adductor muscle</tissue>
    </source>
</reference>
<feature type="region of interest" description="Disordered" evidence="4">
    <location>
        <begin position="64"/>
        <end position="101"/>
    </location>
</feature>
<feature type="compositionally biased region" description="Basic and acidic residues" evidence="4">
    <location>
        <begin position="88"/>
        <end position="101"/>
    </location>
</feature>
<evidence type="ECO:0000313" key="6">
    <source>
        <dbReference type="Proteomes" id="UP001217089"/>
    </source>
</evidence>
<keyword evidence="6" id="KW-1185">Reference proteome</keyword>
<evidence type="ECO:0000256" key="4">
    <source>
        <dbReference type="SAM" id="MobiDB-lite"/>
    </source>
</evidence>
<dbReference type="InterPro" id="IPR013633">
    <property type="entry name" value="NRDE-2"/>
</dbReference>
<accession>A0ABQ9EXJ8</accession>
<dbReference type="Pfam" id="PF08424">
    <property type="entry name" value="NRDE-2"/>
    <property type="match status" value="1"/>
</dbReference>
<sequence length="326" mass="37568">MDERTTNFVENAIFPLSTDSNHSGKNKPLFPSSALCDTVNASHSDSIQNVPNWLENKSFDPALSSELPHVDNEKDNQPNKNKSIVRIDVTDEDTKSEDSIDKKPKDNFVQYCHFLKQCGYMERAVATFQAMIEFNLFCPHKLHDLSLEDKIAVFESFWDSGVSRIGENGAKGWSYWIDNKDSSDSEEIVHKSDSLDEKEQEIISKQQDKWKTWLDIEQLRESSHLLPWRPDLSKNETEEDCEDMDRLVLFDDVSSAVKFEQMERAKGVLYRALQQCPWSKALYLDGVALFGEEKLQEMVDLMMEKEIRVQIPVEEVDILTDVSDTK</sequence>